<evidence type="ECO:0000256" key="4">
    <source>
        <dbReference type="ARBA" id="ARBA00022691"/>
    </source>
</evidence>
<dbReference type="Pfam" id="PF13489">
    <property type="entry name" value="Methyltransf_23"/>
    <property type="match status" value="1"/>
</dbReference>
<evidence type="ECO:0000313" key="11">
    <source>
        <dbReference type="EMBL" id="KAJ9611763.1"/>
    </source>
</evidence>
<evidence type="ECO:0000256" key="6">
    <source>
        <dbReference type="ARBA" id="ARBA00023163"/>
    </source>
</evidence>
<evidence type="ECO:0000256" key="3">
    <source>
        <dbReference type="ARBA" id="ARBA00022679"/>
    </source>
</evidence>
<protein>
    <recommendedName>
        <fullName evidence="9">Velvet complex subunit laeA</fullName>
    </recommendedName>
</protein>
<dbReference type="GO" id="GO:0005634">
    <property type="term" value="C:nucleus"/>
    <property type="evidence" value="ECO:0007669"/>
    <property type="project" value="UniProtKB-SubCell"/>
</dbReference>
<organism evidence="11 12">
    <name type="scientific">Cladophialophora chaetospira</name>
    <dbReference type="NCBI Taxonomy" id="386627"/>
    <lineage>
        <taxon>Eukaryota</taxon>
        <taxon>Fungi</taxon>
        <taxon>Dikarya</taxon>
        <taxon>Ascomycota</taxon>
        <taxon>Pezizomycotina</taxon>
        <taxon>Eurotiomycetes</taxon>
        <taxon>Chaetothyriomycetidae</taxon>
        <taxon>Chaetothyriales</taxon>
        <taxon>Herpotrichiellaceae</taxon>
        <taxon>Cladophialophora</taxon>
    </lineage>
</organism>
<comment type="caution">
    <text evidence="11">The sequence shown here is derived from an EMBL/GenBank/DDBJ whole genome shotgun (WGS) entry which is preliminary data.</text>
</comment>
<keyword evidence="4" id="KW-0949">S-adenosyl-L-methionine</keyword>
<evidence type="ECO:0000256" key="5">
    <source>
        <dbReference type="ARBA" id="ARBA00023015"/>
    </source>
</evidence>
<gene>
    <name evidence="11" type="ORF">H2200_004947</name>
</gene>
<dbReference type="AlphaFoldDB" id="A0AA39CKM6"/>
<evidence type="ECO:0000313" key="12">
    <source>
        <dbReference type="Proteomes" id="UP001172673"/>
    </source>
</evidence>
<dbReference type="InterPro" id="IPR029063">
    <property type="entry name" value="SAM-dependent_MTases_sf"/>
</dbReference>
<dbReference type="CDD" id="cd02440">
    <property type="entry name" value="AdoMet_MTases"/>
    <property type="match status" value="1"/>
</dbReference>
<dbReference type="GO" id="GO:0032259">
    <property type="term" value="P:methylation"/>
    <property type="evidence" value="ECO:0007669"/>
    <property type="project" value="UniProtKB-KW"/>
</dbReference>
<keyword evidence="6" id="KW-0804">Transcription</keyword>
<keyword evidence="12" id="KW-1185">Reference proteome</keyword>
<proteinExistence type="inferred from homology"/>
<reference evidence="11" key="1">
    <citation type="submission" date="2022-10" db="EMBL/GenBank/DDBJ databases">
        <title>Culturing micro-colonial fungi from biological soil crusts in the Mojave desert and describing Neophaeococcomyces mojavensis, and introducing the new genera and species Taxawa tesnikishii.</title>
        <authorList>
            <person name="Kurbessoian T."/>
            <person name="Stajich J.E."/>
        </authorList>
    </citation>
    <scope>NUCLEOTIDE SEQUENCE</scope>
    <source>
        <strain evidence="11">TK_41</strain>
    </source>
</reference>
<keyword evidence="3" id="KW-0808">Transferase</keyword>
<accession>A0AA39CKM6</accession>
<evidence type="ECO:0000256" key="10">
    <source>
        <dbReference type="ARBA" id="ARBA00047870"/>
    </source>
</evidence>
<dbReference type="PANTHER" id="PTHR43591">
    <property type="entry name" value="METHYLTRANSFERASE"/>
    <property type="match status" value="1"/>
</dbReference>
<dbReference type="GO" id="GO:0008168">
    <property type="term" value="F:methyltransferase activity"/>
    <property type="evidence" value="ECO:0007669"/>
    <property type="project" value="UniProtKB-KW"/>
</dbReference>
<dbReference type="SUPFAM" id="SSF53335">
    <property type="entry name" value="S-adenosyl-L-methionine-dependent methyltransferases"/>
    <property type="match status" value="1"/>
</dbReference>
<dbReference type="PANTHER" id="PTHR43591:SF30">
    <property type="entry name" value="PROTEIN-METHIONINE METHYLTRANSFERASE LAEA"/>
    <property type="match status" value="1"/>
</dbReference>
<keyword evidence="7" id="KW-0539">Nucleus</keyword>
<evidence type="ECO:0000256" key="1">
    <source>
        <dbReference type="ARBA" id="ARBA00004123"/>
    </source>
</evidence>
<keyword evidence="2" id="KW-0489">Methyltransferase</keyword>
<comment type="subcellular location">
    <subcellularLocation>
        <location evidence="1">Nucleus</location>
    </subcellularLocation>
</comment>
<sequence>MAGNLPPDRQTTHMLDIMHTMFMVVREPGKRLTNCPTDRLTVKPSGFQQPSRVLDLGCGTGIWMLEMAQKYPHAEFVGVDLHRMGPPNLELNVVYTAPWDYESPWAMGEKSWDLIHLQMALGSVWRWDILYERILKHLVPGTGYFEQVELDYEPRTADATPLQGPLANWWETYVKSQYQACSRPLDYNPATPERLAHMGFRDVEHRQYMIPLNEWPQDDQTPDYQVKRRAAMWWQVAMTPGEDGNGGHGYEAVSMMPLCKISGWNPDHVKRLCREALEQAADPNLHAYNILHVITARAPGPDEP</sequence>
<evidence type="ECO:0000256" key="7">
    <source>
        <dbReference type="ARBA" id="ARBA00023242"/>
    </source>
</evidence>
<evidence type="ECO:0000256" key="2">
    <source>
        <dbReference type="ARBA" id="ARBA00022603"/>
    </source>
</evidence>
<name>A0AA39CKM6_9EURO</name>
<dbReference type="EMBL" id="JAPDRK010000006">
    <property type="protein sequence ID" value="KAJ9611763.1"/>
    <property type="molecule type" value="Genomic_DNA"/>
</dbReference>
<comment type="similarity">
    <text evidence="8">Belongs to the methyltransferase superfamily. LaeA methyltransferase family.</text>
</comment>
<dbReference type="Gene3D" id="3.40.50.150">
    <property type="entry name" value="Vaccinia Virus protein VP39"/>
    <property type="match status" value="1"/>
</dbReference>
<keyword evidence="5" id="KW-0805">Transcription regulation</keyword>
<evidence type="ECO:0000256" key="9">
    <source>
        <dbReference type="ARBA" id="ARBA00041581"/>
    </source>
</evidence>
<dbReference type="Proteomes" id="UP001172673">
    <property type="component" value="Unassembled WGS sequence"/>
</dbReference>
<evidence type="ECO:0000256" key="8">
    <source>
        <dbReference type="ARBA" id="ARBA00038158"/>
    </source>
</evidence>
<comment type="catalytic activity">
    <reaction evidence="10">
        <text>L-methionyl-[protein] + S-adenosyl-L-methionine = S-methyl-L-methionyl-[protein] + S-adenosyl-L-homocysteine</text>
        <dbReference type="Rhea" id="RHEA:60560"/>
        <dbReference type="Rhea" id="RHEA-COMP:12313"/>
        <dbReference type="Rhea" id="RHEA-COMP:15592"/>
        <dbReference type="ChEBI" id="CHEBI:16044"/>
        <dbReference type="ChEBI" id="CHEBI:57856"/>
        <dbReference type="ChEBI" id="CHEBI:59789"/>
        <dbReference type="ChEBI" id="CHEBI:142742"/>
    </reaction>
    <physiologicalReaction direction="left-to-right" evidence="10">
        <dbReference type="Rhea" id="RHEA:60561"/>
    </physiologicalReaction>
</comment>